<evidence type="ECO:0000313" key="12">
    <source>
        <dbReference type="EMBL" id="CEK27574.1"/>
    </source>
</evidence>
<dbReference type="RefSeq" id="WP_004717474.1">
    <property type="nucleotide sequence ID" value="NZ_CABIHT010000069.1"/>
</dbReference>
<dbReference type="InterPro" id="IPR002178">
    <property type="entry name" value="PTS_EIIA_type-2_dom"/>
</dbReference>
<comment type="function">
    <text evidence="8">The phosphoenolpyruvate-dependent sugar phosphotransferase system (sugar PTS), a major carbohydrate active transport system, catalyzes the phosphorylation of incoming sugar substrates concomitantly with their translocation across the cell membrane. The enzyme II UlaABC PTS system is involved in ascorbate transport.</text>
</comment>
<dbReference type="PANTHER" id="PTHR36203:SF1">
    <property type="entry name" value="ASCORBATE-SPECIFIC PTS SYSTEM EIIA COMPONENT"/>
    <property type="match status" value="1"/>
</dbReference>
<comment type="subcellular location">
    <subcellularLocation>
        <location evidence="1">Cytoplasm</location>
    </subcellularLocation>
</comment>
<evidence type="ECO:0000256" key="1">
    <source>
        <dbReference type="ARBA" id="ARBA00004496"/>
    </source>
</evidence>
<keyword evidence="6" id="KW-0598">Phosphotransferase system</keyword>
<dbReference type="GO" id="GO:0005737">
    <property type="term" value="C:cytoplasm"/>
    <property type="evidence" value="ECO:0007669"/>
    <property type="project" value="UniProtKB-SubCell"/>
</dbReference>
<dbReference type="Proteomes" id="UP000255169">
    <property type="component" value="Unassembled WGS sequence"/>
</dbReference>
<evidence type="ECO:0000256" key="3">
    <source>
        <dbReference type="ARBA" id="ARBA00022490"/>
    </source>
</evidence>
<protein>
    <recommendedName>
        <fullName evidence="9">Ascorbate-specific PTS system EIIA component</fullName>
    </recommendedName>
    <alternativeName>
        <fullName evidence="10">Ascorbate-specific phosphotransferase enzyme IIA component</fullName>
    </alternativeName>
</protein>
<dbReference type="PROSITE" id="PS51094">
    <property type="entry name" value="PTS_EIIA_TYPE_2"/>
    <property type="match status" value="1"/>
</dbReference>
<name>A0A085U7M6_YERRU</name>
<dbReference type="STRING" id="29486.UGYR_01870"/>
<proteinExistence type="predicted"/>
<evidence type="ECO:0000256" key="5">
    <source>
        <dbReference type="ARBA" id="ARBA00022679"/>
    </source>
</evidence>
<keyword evidence="7" id="KW-0418">Kinase</keyword>
<dbReference type="OrthoDB" id="1634238at2"/>
<dbReference type="CDD" id="cd00211">
    <property type="entry name" value="PTS_IIA_fru"/>
    <property type="match status" value="1"/>
</dbReference>
<dbReference type="PATRIC" id="fig|29486.44.peg.1465"/>
<evidence type="ECO:0000256" key="4">
    <source>
        <dbReference type="ARBA" id="ARBA00022553"/>
    </source>
</evidence>
<keyword evidence="4" id="KW-0597">Phosphoprotein</keyword>
<evidence type="ECO:0000256" key="7">
    <source>
        <dbReference type="ARBA" id="ARBA00022777"/>
    </source>
</evidence>
<evidence type="ECO:0000313" key="13">
    <source>
        <dbReference type="EMBL" id="SUP99008.1"/>
    </source>
</evidence>
<dbReference type="EMBL" id="UHJG01000001">
    <property type="protein sequence ID" value="SUP99008.1"/>
    <property type="molecule type" value="Genomic_DNA"/>
</dbReference>
<dbReference type="SUPFAM" id="SSF55804">
    <property type="entry name" value="Phoshotransferase/anion transport protein"/>
    <property type="match status" value="1"/>
</dbReference>
<dbReference type="eggNOG" id="COG1762">
    <property type="taxonomic scope" value="Bacteria"/>
</dbReference>
<dbReference type="PANTHER" id="PTHR36203">
    <property type="entry name" value="ASCORBATE-SPECIFIC PTS SYSTEM EIIA COMPONENT"/>
    <property type="match status" value="1"/>
</dbReference>
<keyword evidence="5 12" id="KW-0808">Transferase</keyword>
<gene>
    <name evidence="13" type="primary">ulaC_1</name>
    <name evidence="12" type="ORF">CSF007_9105</name>
    <name evidence="13" type="ORF">NCTC10476_00326</name>
</gene>
<feature type="domain" description="PTS EIIA type-2" evidence="11">
    <location>
        <begin position="9"/>
        <end position="156"/>
    </location>
</feature>
<dbReference type="KEGG" id="yrb:UGYR_01870"/>
<evidence type="ECO:0000256" key="2">
    <source>
        <dbReference type="ARBA" id="ARBA00022448"/>
    </source>
</evidence>
<dbReference type="GO" id="GO:0009401">
    <property type="term" value="P:phosphoenolpyruvate-dependent sugar phosphotransferase system"/>
    <property type="evidence" value="ECO:0007669"/>
    <property type="project" value="UniProtKB-KW"/>
</dbReference>
<accession>A0A085U7M6</accession>
<dbReference type="EMBL" id="LN681231">
    <property type="protein sequence ID" value="CEK27574.1"/>
    <property type="molecule type" value="Genomic_DNA"/>
</dbReference>
<keyword evidence="3" id="KW-0963">Cytoplasm</keyword>
<dbReference type="GO" id="GO:0016301">
    <property type="term" value="F:kinase activity"/>
    <property type="evidence" value="ECO:0007669"/>
    <property type="project" value="UniProtKB-KW"/>
</dbReference>
<evidence type="ECO:0000313" key="14">
    <source>
        <dbReference type="Proteomes" id="UP000255169"/>
    </source>
</evidence>
<dbReference type="Gene3D" id="3.40.930.10">
    <property type="entry name" value="Mannitol-specific EII, Chain A"/>
    <property type="match status" value="1"/>
</dbReference>
<evidence type="ECO:0000259" key="11">
    <source>
        <dbReference type="PROSITE" id="PS51094"/>
    </source>
</evidence>
<dbReference type="Pfam" id="PF00359">
    <property type="entry name" value="PTS_EIIA_2"/>
    <property type="match status" value="1"/>
</dbReference>
<evidence type="ECO:0000256" key="9">
    <source>
        <dbReference type="ARBA" id="ARBA00041175"/>
    </source>
</evidence>
<dbReference type="InterPro" id="IPR051351">
    <property type="entry name" value="Ascorbate-PTS_EIIA_comp"/>
</dbReference>
<organism evidence="12">
    <name type="scientific">Yersinia ruckeri</name>
    <dbReference type="NCBI Taxonomy" id="29486"/>
    <lineage>
        <taxon>Bacteria</taxon>
        <taxon>Pseudomonadati</taxon>
        <taxon>Pseudomonadota</taxon>
        <taxon>Gammaproteobacteria</taxon>
        <taxon>Enterobacterales</taxon>
        <taxon>Yersiniaceae</taxon>
        <taxon>Yersinia</taxon>
    </lineage>
</organism>
<keyword evidence="14" id="KW-1185">Reference proteome</keyword>
<reference evidence="12" key="1">
    <citation type="journal article" date="2015" name="Genome Announc.">
        <title>Complete Genome Sequence of Yersinia ruckeri Strain CSF007-82, Etiologic Agent of Red Mouth Disease in Salmonid Fish.</title>
        <authorList>
            <person name="Nelson M.C."/>
            <person name="LaPatra S.E."/>
            <person name="Welch T.J."/>
            <person name="Graf J."/>
        </authorList>
    </citation>
    <scope>NUCLEOTIDE SEQUENCE</scope>
    <source>
        <strain evidence="12">CSF007-82</strain>
    </source>
</reference>
<dbReference type="AlphaFoldDB" id="A0A085U7M6"/>
<evidence type="ECO:0000256" key="6">
    <source>
        <dbReference type="ARBA" id="ARBA00022683"/>
    </source>
</evidence>
<evidence type="ECO:0000256" key="10">
    <source>
        <dbReference type="ARBA" id="ARBA00042072"/>
    </source>
</evidence>
<dbReference type="InterPro" id="IPR016152">
    <property type="entry name" value="PTrfase/Anion_transptr"/>
</dbReference>
<evidence type="ECO:0000256" key="8">
    <source>
        <dbReference type="ARBA" id="ARBA00037387"/>
    </source>
</evidence>
<sequence length="159" mass="17165">MATLSLKDSLIANRSILLQAPANDWRAAIKLGTDMLIASGAVTPAYYQAIISSVEKLGPYIVIAPNFAMPHARPEDGVNRTAFALVTLADPIYFDGEDDAVDVLITLAGSNSDEHMAGLMEVTQVLDDENSETGVDLDKLRRCRTIEDVYAVIDAALRV</sequence>
<keyword evidence="2" id="KW-0813">Transport</keyword>
<reference evidence="13 14" key="2">
    <citation type="submission" date="2018-06" db="EMBL/GenBank/DDBJ databases">
        <authorList>
            <consortium name="Pathogen Informatics"/>
            <person name="Doyle S."/>
        </authorList>
    </citation>
    <scope>NUCLEOTIDE SEQUENCE [LARGE SCALE GENOMIC DNA]</scope>
    <source>
        <strain evidence="13 14">NCTC10476</strain>
    </source>
</reference>
<dbReference type="GeneID" id="66879511"/>